<feature type="region of interest" description="Disordered" evidence="1">
    <location>
        <begin position="616"/>
        <end position="644"/>
    </location>
</feature>
<evidence type="ECO:0000313" key="2">
    <source>
        <dbReference type="EMBL" id="WAR03650.1"/>
    </source>
</evidence>
<name>A0ABY7E0Y1_MYAAR</name>
<evidence type="ECO:0000313" key="3">
    <source>
        <dbReference type="Proteomes" id="UP001164746"/>
    </source>
</evidence>
<keyword evidence="3" id="KW-1185">Reference proteome</keyword>
<feature type="region of interest" description="Disordered" evidence="1">
    <location>
        <begin position="86"/>
        <end position="186"/>
    </location>
</feature>
<sequence length="704" mass="79801">MPDKDMASLSSAASHADILGHIQNLRASMDLTEERHVDGFSDSDQSFAEDNKEIVPRAAIEQEQDGILVKDKSDTGIFNRHIPGIFYKTHDHTNPNHNRPKSSTSSKSKASPQTVKQSDHNDNDNKHHSGHHHHHNDRHGDNNHSHNHHKHHHSHHHDQHKHSSHHHHSNGHHHHNQHRSNDSENNAEPKQILQYDLLELMPIIAGQRLEDVNMPIMTPPPEDTRPVSCFSINSRGVGNSPMFATTMSFRFFTAGEQLPCSFQKPTVENKSNDLLEINDRDPVNQCFCSATNTTEDVLSGWELPPRLTKTKCNRRKRSSMKHGSSDVAFNRLTQTLGKDPVIFHHYKDLVKYIERYRFYHTVGNVGRPPAYSQYGEKTIDTDPYVSKMRSNIRAINSPIYSHIQSQLRERRVGSASSTESSREWPNVDEESLEASSIDSRLVSMRERGKALNLAPVREYTVPCLQKSDKMDVIQINQYLNLTTPPTNCIQFEMDDTKVKRYTTRSSTESLFPLSTVRRGARPLRLGSAEFIKPGTLIQDAKWTQEKGNAANRPSTSTPSTVPGNLIVGSTAPSPIFRAKSAKMSPYIQFQKEQHNLIKPQTPPQHVAGRKMTVTLTDRGEASSASRERRGKFSYTHAAKPEKPPPIVKTATVMDFNTQYQNPMRERMKTITLDVNHLGIRGTTFKRSEEIAKGEVCFINDKGRR</sequence>
<feature type="compositionally biased region" description="Basic residues" evidence="1">
    <location>
        <begin position="145"/>
        <end position="178"/>
    </location>
</feature>
<dbReference type="Proteomes" id="UP001164746">
    <property type="component" value="Chromosome 4"/>
</dbReference>
<feature type="non-terminal residue" evidence="2">
    <location>
        <position position="704"/>
    </location>
</feature>
<feature type="compositionally biased region" description="Basic and acidic residues" evidence="1">
    <location>
        <begin position="117"/>
        <end position="127"/>
    </location>
</feature>
<feature type="compositionally biased region" description="Basic residues" evidence="1">
    <location>
        <begin position="128"/>
        <end position="137"/>
    </location>
</feature>
<proteinExistence type="predicted"/>
<protein>
    <submittedName>
        <fullName evidence="2">Uncharacterized protein</fullName>
    </submittedName>
</protein>
<organism evidence="2 3">
    <name type="scientific">Mya arenaria</name>
    <name type="common">Soft-shell clam</name>
    <dbReference type="NCBI Taxonomy" id="6604"/>
    <lineage>
        <taxon>Eukaryota</taxon>
        <taxon>Metazoa</taxon>
        <taxon>Spiralia</taxon>
        <taxon>Lophotrochozoa</taxon>
        <taxon>Mollusca</taxon>
        <taxon>Bivalvia</taxon>
        <taxon>Autobranchia</taxon>
        <taxon>Heteroconchia</taxon>
        <taxon>Euheterodonta</taxon>
        <taxon>Imparidentia</taxon>
        <taxon>Neoheterodontei</taxon>
        <taxon>Myida</taxon>
        <taxon>Myoidea</taxon>
        <taxon>Myidae</taxon>
        <taxon>Mya</taxon>
    </lineage>
</organism>
<feature type="compositionally biased region" description="Polar residues" evidence="1">
    <location>
        <begin position="551"/>
        <end position="562"/>
    </location>
</feature>
<feature type="compositionally biased region" description="Low complexity" evidence="1">
    <location>
        <begin position="101"/>
        <end position="111"/>
    </location>
</feature>
<evidence type="ECO:0000256" key="1">
    <source>
        <dbReference type="SAM" id="MobiDB-lite"/>
    </source>
</evidence>
<feature type="region of interest" description="Disordered" evidence="1">
    <location>
        <begin position="543"/>
        <end position="566"/>
    </location>
</feature>
<dbReference type="EMBL" id="CP111015">
    <property type="protein sequence ID" value="WAR03650.1"/>
    <property type="molecule type" value="Genomic_DNA"/>
</dbReference>
<gene>
    <name evidence="2" type="ORF">MAR_010208</name>
</gene>
<accession>A0ABY7E0Y1</accession>
<feature type="region of interest" description="Disordered" evidence="1">
    <location>
        <begin position="410"/>
        <end position="429"/>
    </location>
</feature>
<reference evidence="2" key="1">
    <citation type="submission" date="2022-11" db="EMBL/GenBank/DDBJ databases">
        <title>Centuries of genome instability and evolution in soft-shell clam transmissible cancer (bioRxiv).</title>
        <authorList>
            <person name="Hart S.F.M."/>
            <person name="Yonemitsu M.A."/>
            <person name="Giersch R.M."/>
            <person name="Beal B.F."/>
            <person name="Arriagada G."/>
            <person name="Davis B.W."/>
            <person name="Ostrander E.A."/>
            <person name="Goff S.P."/>
            <person name="Metzger M.J."/>
        </authorList>
    </citation>
    <scope>NUCLEOTIDE SEQUENCE</scope>
    <source>
        <strain evidence="2">MELC-2E11</strain>
        <tissue evidence="2">Siphon/mantle</tissue>
    </source>
</reference>